<gene>
    <name evidence="1" type="ORF">Acr_24g0000710</name>
</gene>
<accession>A0A7J0GT38</accession>
<comment type="caution">
    <text evidence="1">The sequence shown here is derived from an EMBL/GenBank/DDBJ whole genome shotgun (WGS) entry which is preliminary data.</text>
</comment>
<dbReference type="Proteomes" id="UP000585474">
    <property type="component" value="Unassembled WGS sequence"/>
</dbReference>
<keyword evidence="2" id="KW-1185">Reference proteome</keyword>
<evidence type="ECO:0000313" key="1">
    <source>
        <dbReference type="EMBL" id="GFZ13881.1"/>
    </source>
</evidence>
<dbReference type="EMBL" id="BJWL01000024">
    <property type="protein sequence ID" value="GFZ13881.1"/>
    <property type="molecule type" value="Genomic_DNA"/>
</dbReference>
<dbReference type="OrthoDB" id="428159at2759"/>
<name>A0A7J0GT38_9ERIC</name>
<dbReference type="AlphaFoldDB" id="A0A7J0GT38"/>
<organism evidence="1 2">
    <name type="scientific">Actinidia rufa</name>
    <dbReference type="NCBI Taxonomy" id="165716"/>
    <lineage>
        <taxon>Eukaryota</taxon>
        <taxon>Viridiplantae</taxon>
        <taxon>Streptophyta</taxon>
        <taxon>Embryophyta</taxon>
        <taxon>Tracheophyta</taxon>
        <taxon>Spermatophyta</taxon>
        <taxon>Magnoliopsida</taxon>
        <taxon>eudicotyledons</taxon>
        <taxon>Gunneridae</taxon>
        <taxon>Pentapetalae</taxon>
        <taxon>asterids</taxon>
        <taxon>Ericales</taxon>
        <taxon>Actinidiaceae</taxon>
        <taxon>Actinidia</taxon>
    </lineage>
</organism>
<reference evidence="1 2" key="1">
    <citation type="submission" date="2019-07" db="EMBL/GenBank/DDBJ databases">
        <title>De Novo Assembly of kiwifruit Actinidia rufa.</title>
        <authorList>
            <person name="Sugita-Konishi S."/>
            <person name="Sato K."/>
            <person name="Mori E."/>
            <person name="Abe Y."/>
            <person name="Kisaki G."/>
            <person name="Hamano K."/>
            <person name="Suezawa K."/>
            <person name="Otani M."/>
            <person name="Fukuda T."/>
            <person name="Manabe T."/>
            <person name="Gomi K."/>
            <person name="Tabuchi M."/>
            <person name="Akimitsu K."/>
            <person name="Kataoka I."/>
        </authorList>
    </citation>
    <scope>NUCLEOTIDE SEQUENCE [LARGE SCALE GENOMIC DNA]</scope>
    <source>
        <strain evidence="2">cv. Fuchu</strain>
    </source>
</reference>
<sequence>MHQKKMALGFGALMKDLTAEAVSGLTILNAVGISGGGRNGGRVQKPIGCIRKPLIGFKLICSFSSIQGLEEYKDQSDFDGDCSLRLPVVPPGCLALGCVAL</sequence>
<protein>
    <submittedName>
        <fullName evidence="1">Calcium-dependent lipid-binding family protein</fullName>
    </submittedName>
</protein>
<proteinExistence type="predicted"/>
<evidence type="ECO:0000313" key="2">
    <source>
        <dbReference type="Proteomes" id="UP000585474"/>
    </source>
</evidence>